<dbReference type="Gene3D" id="3.40.50.2000">
    <property type="entry name" value="Glycogen Phosphorylase B"/>
    <property type="match status" value="1"/>
</dbReference>
<gene>
    <name evidence="3" type="ORF">FGG12_10350</name>
</gene>
<evidence type="ECO:0000259" key="2">
    <source>
        <dbReference type="Pfam" id="PF00534"/>
    </source>
</evidence>
<accession>A0ABY3EPF5</accession>
<dbReference type="Pfam" id="PF00534">
    <property type="entry name" value="Glycos_transf_1"/>
    <property type="match status" value="1"/>
</dbReference>
<name>A0ABY3EPF5_9BURK</name>
<feature type="domain" description="Glycosyl transferase family 1" evidence="2">
    <location>
        <begin position="195"/>
        <end position="344"/>
    </location>
</feature>
<dbReference type="Proteomes" id="UP000318943">
    <property type="component" value="Unassembled WGS sequence"/>
</dbReference>
<evidence type="ECO:0000313" key="4">
    <source>
        <dbReference type="Proteomes" id="UP000318943"/>
    </source>
</evidence>
<dbReference type="InterPro" id="IPR001296">
    <property type="entry name" value="Glyco_trans_1"/>
</dbReference>
<dbReference type="CDD" id="cd03809">
    <property type="entry name" value="GT4_MtfB-like"/>
    <property type="match status" value="1"/>
</dbReference>
<dbReference type="SUPFAM" id="SSF53756">
    <property type="entry name" value="UDP-Glycosyltransferase/glycogen phosphorylase"/>
    <property type="match status" value="1"/>
</dbReference>
<evidence type="ECO:0000313" key="3">
    <source>
        <dbReference type="EMBL" id="TSP12846.1"/>
    </source>
</evidence>
<comment type="caution">
    <text evidence="3">The sequence shown here is derived from an EMBL/GenBank/DDBJ whole genome shotgun (WGS) entry which is preliminary data.</text>
</comment>
<organism evidence="3 4">
    <name type="scientific">Cupriavidus campinensis</name>
    <dbReference type="NCBI Taxonomy" id="151783"/>
    <lineage>
        <taxon>Bacteria</taxon>
        <taxon>Pseudomonadati</taxon>
        <taxon>Pseudomonadota</taxon>
        <taxon>Betaproteobacteria</taxon>
        <taxon>Burkholderiales</taxon>
        <taxon>Burkholderiaceae</taxon>
        <taxon>Cupriavidus</taxon>
    </lineage>
</organism>
<reference evidence="3 4" key="1">
    <citation type="submission" date="2019-05" db="EMBL/GenBank/DDBJ databases">
        <title>Whole genome sequence analysis of Cupriavidus campinensis S14E4C strain.</title>
        <authorList>
            <person name="Abbaszade G."/>
            <person name="Szabo A."/>
            <person name="Toumi M."/>
            <person name="Toth E."/>
        </authorList>
    </citation>
    <scope>NUCLEOTIDE SEQUENCE [LARGE SCALE GENOMIC DNA]</scope>
    <source>
        <strain evidence="3 4">S14E4C</strain>
    </source>
</reference>
<dbReference type="PANTHER" id="PTHR46401:SF2">
    <property type="entry name" value="GLYCOSYLTRANSFERASE WBBK-RELATED"/>
    <property type="match status" value="1"/>
</dbReference>
<protein>
    <submittedName>
        <fullName evidence="3">Glycosyltransferase family 4 protein</fullName>
    </submittedName>
</protein>
<dbReference type="EMBL" id="VCIZ01000005">
    <property type="protein sequence ID" value="TSP12846.1"/>
    <property type="molecule type" value="Genomic_DNA"/>
</dbReference>
<keyword evidence="1" id="KW-0808">Transferase</keyword>
<proteinExistence type="predicted"/>
<dbReference type="PANTHER" id="PTHR46401">
    <property type="entry name" value="GLYCOSYLTRANSFERASE WBBK-RELATED"/>
    <property type="match status" value="1"/>
</dbReference>
<keyword evidence="4" id="KW-1185">Reference proteome</keyword>
<sequence length="371" mass="41175">MAPAGGDPTIVSINGRYLGRRPTGVDRFANEVIRSIDELVATQAPAVAGLSFELLIPPSVQVEPERFPNLRIRTVPGGNGQYWEQVCLPLAARGTLLLNLCNAGPLLYRNQVTVMHDAAPMRVPQAYTRAFRAWYRMMAPWIGRIARRVLTVSEFSRGELIQAYHIPGRKIGVLPMSGDHMLRLPEEVDVREKFHLSGRPYILAVSSASHHKNFRLVVEAIELLKATDYDVVIVGGGMPMLKAVQQASPDFVKRVGYVEDGDLKALFRQAACFVFPSLYEGFGLPPVEAMTLGCPVIASNLPSVREACGDAAIYFRPTSAAECGEAMMHVMHDSALRDRLRTQGFANVQRRSWRLTADRLLTEISPWLPQR</sequence>
<evidence type="ECO:0000256" key="1">
    <source>
        <dbReference type="ARBA" id="ARBA00022679"/>
    </source>
</evidence>